<dbReference type="EMBL" id="CYGX02000045">
    <property type="protein sequence ID" value="SIT43875.1"/>
    <property type="molecule type" value="Genomic_DNA"/>
</dbReference>
<dbReference type="PANTHER" id="PTHR30344:SF1">
    <property type="entry name" value="6-PHOSPHOGLUCONOLACTONASE"/>
    <property type="match status" value="1"/>
</dbReference>
<accession>A0A1N7S921</accession>
<dbReference type="GO" id="GO:0006006">
    <property type="term" value="P:glucose metabolic process"/>
    <property type="evidence" value="ECO:0007669"/>
    <property type="project" value="UniProtKB-KW"/>
</dbReference>
<name>A0A1N7S921_9BURK</name>
<dbReference type="SUPFAM" id="SSF51004">
    <property type="entry name" value="C-terminal (heme d1) domain of cytochrome cd1-nitrite reductase"/>
    <property type="match status" value="1"/>
</dbReference>
<dbReference type="InterPro" id="IPR015943">
    <property type="entry name" value="WD40/YVTN_repeat-like_dom_sf"/>
</dbReference>
<dbReference type="GO" id="GO:0005829">
    <property type="term" value="C:cytosol"/>
    <property type="evidence" value="ECO:0007669"/>
    <property type="project" value="TreeGrafter"/>
</dbReference>
<dbReference type="InterPro" id="IPR011048">
    <property type="entry name" value="Haem_d1_sf"/>
</dbReference>
<dbReference type="InterPro" id="IPR019405">
    <property type="entry name" value="Lactonase_7-beta_prop"/>
</dbReference>
<keyword evidence="2" id="KW-0313">Glucose metabolism</keyword>
<dbReference type="PANTHER" id="PTHR30344">
    <property type="entry name" value="6-PHOSPHOGLUCONOLACTONASE-RELATED"/>
    <property type="match status" value="1"/>
</dbReference>
<dbReference type="Gene3D" id="2.130.10.10">
    <property type="entry name" value="YVTN repeat-like/Quinoprotein amine dehydrogenase"/>
    <property type="match status" value="1"/>
</dbReference>
<dbReference type="Proteomes" id="UP000187012">
    <property type="component" value="Unassembled WGS sequence"/>
</dbReference>
<dbReference type="GO" id="GO:0017057">
    <property type="term" value="F:6-phosphogluconolactonase activity"/>
    <property type="evidence" value="ECO:0007669"/>
    <property type="project" value="TreeGrafter"/>
</dbReference>
<gene>
    <name evidence="3" type="ORF">BN2475_450122</name>
</gene>
<evidence type="ECO:0000313" key="3">
    <source>
        <dbReference type="EMBL" id="SIT43875.1"/>
    </source>
</evidence>
<dbReference type="InterPro" id="IPR050282">
    <property type="entry name" value="Cycloisomerase_2"/>
</dbReference>
<comment type="similarity">
    <text evidence="1">Belongs to the cycloisomerase 2 family.</text>
</comment>
<organism evidence="3 4">
    <name type="scientific">Paraburkholderia ribeironis</name>
    <dbReference type="NCBI Taxonomy" id="1247936"/>
    <lineage>
        <taxon>Bacteria</taxon>
        <taxon>Pseudomonadati</taxon>
        <taxon>Pseudomonadota</taxon>
        <taxon>Betaproteobacteria</taxon>
        <taxon>Burkholderiales</taxon>
        <taxon>Burkholderiaceae</taxon>
        <taxon>Paraburkholderia</taxon>
    </lineage>
</organism>
<evidence type="ECO:0000256" key="1">
    <source>
        <dbReference type="ARBA" id="ARBA00005564"/>
    </source>
</evidence>
<protein>
    <submittedName>
        <fullName evidence="3">Secreted protein</fullName>
    </submittedName>
</protein>
<dbReference type="STRING" id="1247936.BN2475_450122"/>
<evidence type="ECO:0000313" key="4">
    <source>
        <dbReference type="Proteomes" id="UP000187012"/>
    </source>
</evidence>
<sequence length="391" mass="41263">MSRLFQKNSVTRLGVVVLAVLTLSAGMVDTTIRAATLPTPAHTEFVYVGTSQSQISALRFDTSTGQLTAIGPVAQGLKSTWVAAHPDLPILYAVDDDSTKEGSITAYAADRGTGALTRVNAVLTGGRGTTYLRFDPASMTLLGANYNSGSVSSVAVNPDGSVGELVSTIAETGSGPNRRQASAHAHSIAIDPSGKYALVPDLGADRVFIYRFDRATHALSQDDDAHPHAFIAPSGSGPRHIEFGANGRFVYLLTELNAEIMVFRWDASQKELTFVQALPITSQTFDGVKSAAEIAVSHDGRFVYVENRAENSLMVYGVSPDTGELSLVQRVSSGGDKPWGFGIDSSGRWLLVANQRSGKVNVFSIDPVSGKVADTGQSADVPGPTSVAFVK</sequence>
<dbReference type="AlphaFoldDB" id="A0A1N7S921"/>
<keyword evidence="4" id="KW-1185">Reference proteome</keyword>
<dbReference type="Pfam" id="PF10282">
    <property type="entry name" value="Lactonase"/>
    <property type="match status" value="1"/>
</dbReference>
<evidence type="ECO:0000256" key="2">
    <source>
        <dbReference type="ARBA" id="ARBA00022526"/>
    </source>
</evidence>
<dbReference type="RefSeq" id="WP_245841434.1">
    <property type="nucleotide sequence ID" value="NZ_CYGX02000045.1"/>
</dbReference>
<reference evidence="3 4" key="1">
    <citation type="submission" date="2016-12" db="EMBL/GenBank/DDBJ databases">
        <authorList>
            <person name="Song W.-J."/>
            <person name="Kurnit D.M."/>
        </authorList>
    </citation>
    <scope>NUCLEOTIDE SEQUENCE [LARGE SCALE GENOMIC DNA]</scope>
    <source>
        <strain evidence="3 4">STM7296</strain>
    </source>
</reference>
<keyword evidence="2" id="KW-0119">Carbohydrate metabolism</keyword>
<proteinExistence type="inferred from homology"/>